<dbReference type="PROSITE" id="PS00333">
    <property type="entry name" value="DNA_LIGASE_A2"/>
    <property type="match status" value="1"/>
</dbReference>
<dbReference type="GO" id="GO:0006310">
    <property type="term" value="P:DNA recombination"/>
    <property type="evidence" value="ECO:0007669"/>
    <property type="project" value="InterPro"/>
</dbReference>
<dbReference type="InterPro" id="IPR012340">
    <property type="entry name" value="NA-bd_OB-fold"/>
</dbReference>
<keyword evidence="5" id="KW-0234">DNA repair</keyword>
<dbReference type="SUPFAM" id="SSF50249">
    <property type="entry name" value="Nucleic acid-binding proteins"/>
    <property type="match status" value="1"/>
</dbReference>
<comment type="cofactor">
    <cofactor evidence="1">
        <name>a divalent metal cation</name>
        <dbReference type="ChEBI" id="CHEBI:60240"/>
    </cofactor>
</comment>
<dbReference type="InterPro" id="IPR012310">
    <property type="entry name" value="DNA_ligase_ATP-dep_cent"/>
</dbReference>
<dbReference type="Pfam" id="PF14743">
    <property type="entry name" value="DNA_ligase_OB_2"/>
    <property type="match status" value="1"/>
</dbReference>
<dbReference type="PROSITE" id="PS50160">
    <property type="entry name" value="DNA_LIGASE_A3"/>
    <property type="match status" value="1"/>
</dbReference>
<dbReference type="CDD" id="cd07896">
    <property type="entry name" value="Adenylation_kDNA_ligase_like"/>
    <property type="match status" value="1"/>
</dbReference>
<dbReference type="GO" id="GO:0006260">
    <property type="term" value="P:DNA replication"/>
    <property type="evidence" value="ECO:0007669"/>
    <property type="project" value="UniProtKB-KW"/>
</dbReference>
<keyword evidence="3" id="KW-0235">DNA replication</keyword>
<gene>
    <name evidence="8" type="primary">ligA_1</name>
    <name evidence="8" type="ORF">NCTC10801_01426</name>
</gene>
<dbReference type="InterPro" id="IPR050326">
    <property type="entry name" value="NAD_dep_DNA_ligaseB"/>
</dbReference>
<sequence>MKKILLIMWLLLVVQSAVGNPPDLMLLQSYEKQDITGWVMSEKLDGIRGYWDGKQLYTRQNQILTPPHYFLQHFPPFAIDGELFSERGQFEKISSIIRSQKDTGWETLALHVFDVPNAQGDLHQRLATLAHYLNTHPTPYIKIITQIPVQSSQHLQAFLTEIEKLGGEGVVVRNPNAPYEFGKRSSQILKFKTAFDEECTVIEHHKGKGQFENILGALTCENHRGRFKIGSGFNLEERTTPPPIGSVITYKYRGLTNSGKPRFATYWREKK</sequence>
<dbReference type="PANTHER" id="PTHR47810:SF1">
    <property type="entry name" value="DNA LIGASE B"/>
    <property type="match status" value="1"/>
</dbReference>
<dbReference type="InterPro" id="IPR016059">
    <property type="entry name" value="DNA_ligase_ATP-dep_CS"/>
</dbReference>
<dbReference type="GO" id="GO:0003910">
    <property type="term" value="F:DNA ligase (ATP) activity"/>
    <property type="evidence" value="ECO:0007669"/>
    <property type="project" value="UniProtKB-EC"/>
</dbReference>
<evidence type="ECO:0000256" key="2">
    <source>
        <dbReference type="ARBA" id="ARBA00022598"/>
    </source>
</evidence>
<reference evidence="8 9" key="1">
    <citation type="submission" date="2018-06" db="EMBL/GenBank/DDBJ databases">
        <authorList>
            <consortium name="Pathogen Informatics"/>
            <person name="Doyle S."/>
        </authorList>
    </citation>
    <scope>NUCLEOTIDE SEQUENCE [LARGE SCALE GENOMIC DNA]</scope>
    <source>
        <strain evidence="8 9">NCTC10801</strain>
    </source>
</reference>
<dbReference type="Gene3D" id="2.40.50.140">
    <property type="entry name" value="Nucleic acid-binding proteins"/>
    <property type="match status" value="1"/>
</dbReference>
<dbReference type="Gene3D" id="3.30.470.30">
    <property type="entry name" value="DNA ligase/mRNA capping enzyme"/>
    <property type="match status" value="1"/>
</dbReference>
<comment type="catalytic activity">
    <reaction evidence="6">
        <text>ATP + (deoxyribonucleotide)n-3'-hydroxyl + 5'-phospho-(deoxyribonucleotide)m = (deoxyribonucleotide)n+m + AMP + diphosphate.</text>
        <dbReference type="EC" id="6.5.1.1"/>
    </reaction>
</comment>
<accession>A0A380TUJ4</accession>
<dbReference type="Proteomes" id="UP000254649">
    <property type="component" value="Unassembled WGS sequence"/>
</dbReference>
<proteinExistence type="predicted"/>
<dbReference type="GO" id="GO:0005524">
    <property type="term" value="F:ATP binding"/>
    <property type="evidence" value="ECO:0007669"/>
    <property type="project" value="InterPro"/>
</dbReference>
<evidence type="ECO:0000256" key="3">
    <source>
        <dbReference type="ARBA" id="ARBA00022705"/>
    </source>
</evidence>
<dbReference type="SUPFAM" id="SSF56091">
    <property type="entry name" value="DNA ligase/mRNA capping enzyme, catalytic domain"/>
    <property type="match status" value="1"/>
</dbReference>
<feature type="domain" description="ATP-dependent DNA ligase family profile" evidence="7">
    <location>
        <begin position="122"/>
        <end position="203"/>
    </location>
</feature>
<dbReference type="AlphaFoldDB" id="A0A380TUJ4"/>
<dbReference type="EMBL" id="UFRQ01000003">
    <property type="protein sequence ID" value="SUT91289.1"/>
    <property type="molecule type" value="Genomic_DNA"/>
</dbReference>
<name>A0A380TUJ4_9PAST</name>
<dbReference type="CDD" id="cd08041">
    <property type="entry name" value="OBF_kDNA_ligase_like"/>
    <property type="match status" value="1"/>
</dbReference>
<evidence type="ECO:0000313" key="8">
    <source>
        <dbReference type="EMBL" id="SUT91289.1"/>
    </source>
</evidence>
<dbReference type="GO" id="GO:0006281">
    <property type="term" value="P:DNA repair"/>
    <property type="evidence" value="ECO:0007669"/>
    <property type="project" value="UniProtKB-KW"/>
</dbReference>
<organism evidence="8 9">
    <name type="scientific">[Actinobacillus] rossii</name>
    <dbReference type="NCBI Taxonomy" id="123820"/>
    <lineage>
        <taxon>Bacteria</taxon>
        <taxon>Pseudomonadati</taxon>
        <taxon>Pseudomonadota</taxon>
        <taxon>Gammaproteobacteria</taxon>
        <taxon>Pasteurellales</taxon>
        <taxon>Pasteurellaceae</taxon>
    </lineage>
</organism>
<evidence type="ECO:0000256" key="4">
    <source>
        <dbReference type="ARBA" id="ARBA00022763"/>
    </source>
</evidence>
<dbReference type="EC" id="6.5.1.1" evidence="8"/>
<keyword evidence="9" id="KW-1185">Reference proteome</keyword>
<keyword evidence="4" id="KW-0227">DNA damage</keyword>
<protein>
    <submittedName>
        <fullName evidence="8">DNA ligase</fullName>
        <ecNumber evidence="8">6.5.1.1</ecNumber>
    </submittedName>
</protein>
<dbReference type="OrthoDB" id="9782700at2"/>
<evidence type="ECO:0000313" key="9">
    <source>
        <dbReference type="Proteomes" id="UP000254649"/>
    </source>
</evidence>
<dbReference type="Pfam" id="PF01068">
    <property type="entry name" value="DNA_ligase_A_M"/>
    <property type="match status" value="1"/>
</dbReference>
<evidence type="ECO:0000256" key="5">
    <source>
        <dbReference type="ARBA" id="ARBA00023204"/>
    </source>
</evidence>
<dbReference type="PANTHER" id="PTHR47810">
    <property type="entry name" value="DNA LIGASE"/>
    <property type="match status" value="1"/>
</dbReference>
<dbReference type="Gene3D" id="3.30.1490.70">
    <property type="match status" value="1"/>
</dbReference>
<dbReference type="NCBIfam" id="NF006592">
    <property type="entry name" value="PRK09125.1"/>
    <property type="match status" value="1"/>
</dbReference>
<dbReference type="InterPro" id="IPR029319">
    <property type="entry name" value="DNA_ligase_OB"/>
</dbReference>
<keyword evidence="2 8" id="KW-0436">Ligase</keyword>
<evidence type="ECO:0000256" key="1">
    <source>
        <dbReference type="ARBA" id="ARBA00001968"/>
    </source>
</evidence>
<evidence type="ECO:0000259" key="7">
    <source>
        <dbReference type="PROSITE" id="PS50160"/>
    </source>
</evidence>
<evidence type="ECO:0000256" key="6">
    <source>
        <dbReference type="ARBA" id="ARBA00034003"/>
    </source>
</evidence>